<feature type="binding site" evidence="8">
    <location>
        <position position="372"/>
    </location>
    <ligand>
        <name>a 2,3-bis-O-(geranylgeranyl)-sn-glycerol 1-phospholipid</name>
        <dbReference type="ChEBI" id="CHEBI:138140"/>
    </ligand>
</feature>
<dbReference type="HAMAP" id="MF_01287">
    <property type="entry name" value="DGGGPL_reductase"/>
    <property type="match status" value="1"/>
</dbReference>
<dbReference type="GO" id="GO:0016020">
    <property type="term" value="C:membrane"/>
    <property type="evidence" value="ECO:0007669"/>
    <property type="project" value="GOC"/>
</dbReference>
<comment type="catalytic activity">
    <reaction evidence="8">
        <text>CDP-2,3-bis-O-(geranylgeranyl)-sn-glycerol + 8 AH2 = CDP-2,3-bis-O-(phytanyl)-sn-glycerol + 8 A</text>
        <dbReference type="Rhea" id="RHEA:84207"/>
        <dbReference type="ChEBI" id="CHEBI:13193"/>
        <dbReference type="ChEBI" id="CHEBI:17499"/>
        <dbReference type="ChEBI" id="CHEBI:58838"/>
        <dbReference type="ChEBI" id="CHEBI:74004"/>
    </reaction>
</comment>
<dbReference type="GO" id="GO:0045550">
    <property type="term" value="F:geranylgeranyl reductase activity"/>
    <property type="evidence" value="ECO:0007669"/>
    <property type="project" value="InterPro"/>
</dbReference>
<protein>
    <recommendedName>
        <fullName evidence="8">Digeranylgeranylglycerophospholipid reductase</fullName>
        <shortName evidence="8">DGGGPL reductase</shortName>
        <ecNumber evidence="8">1.3.-.-</ecNumber>
    </recommendedName>
    <alternativeName>
        <fullName evidence="8">2,3-bis-O-geranylgeranylglyceryl phosphate reductase</fullName>
    </alternativeName>
    <alternativeName>
        <fullName evidence="8">Geranylgeranyl reductase</fullName>
        <shortName evidence="8">GGR</shortName>
    </alternativeName>
</protein>
<accession>A0A133US50</accession>
<keyword evidence="2 8" id="KW-0285">Flavoprotein</keyword>
<dbReference type="AlphaFoldDB" id="A0A133US50"/>
<dbReference type="InterPro" id="IPR023590">
    <property type="entry name" value="DGGGPL_reductase"/>
</dbReference>
<reference evidence="11 12" key="1">
    <citation type="journal article" date="2016" name="Sci. Rep.">
        <title>Metabolic traits of an uncultured archaeal lineage -MSBL1- from brine pools of the Red Sea.</title>
        <authorList>
            <person name="Mwirichia R."/>
            <person name="Alam I."/>
            <person name="Rashid M."/>
            <person name="Vinu M."/>
            <person name="Ba-Alawi W."/>
            <person name="Anthony Kamau A."/>
            <person name="Kamanda Ngugi D."/>
            <person name="Goker M."/>
            <person name="Klenk H.P."/>
            <person name="Bajic V."/>
            <person name="Stingl U."/>
        </authorList>
    </citation>
    <scope>NUCLEOTIDE SEQUENCE [LARGE SCALE GENOMIC DNA]</scope>
    <source>
        <strain evidence="11">SCGC-AAA259I09</strain>
    </source>
</reference>
<evidence type="ECO:0000256" key="6">
    <source>
        <dbReference type="ARBA" id="ARBA00023209"/>
    </source>
</evidence>
<comment type="cofactor">
    <cofactor evidence="8">
        <name>FAD</name>
        <dbReference type="ChEBI" id="CHEBI:57692"/>
    </cofactor>
    <text evidence="8">Binds 1 FAD per subunit.</text>
</comment>
<evidence type="ECO:0000256" key="3">
    <source>
        <dbReference type="ARBA" id="ARBA00022827"/>
    </source>
</evidence>
<dbReference type="NCBIfam" id="TIGR02032">
    <property type="entry name" value="GG-red-SF"/>
    <property type="match status" value="1"/>
</dbReference>
<feature type="binding site" evidence="8">
    <location>
        <position position="124"/>
    </location>
    <ligand>
        <name>FAD</name>
        <dbReference type="ChEBI" id="CHEBI:57692"/>
    </ligand>
</feature>
<dbReference type="Gene3D" id="3.50.50.60">
    <property type="entry name" value="FAD/NAD(P)-binding domain"/>
    <property type="match status" value="1"/>
</dbReference>
<name>A0A133US50_9EURY</name>
<dbReference type="InterPro" id="IPR011777">
    <property type="entry name" value="Geranylgeranyl_Rdtase_fam"/>
</dbReference>
<dbReference type="UniPathway" id="UPA00940"/>
<dbReference type="SUPFAM" id="SSF51905">
    <property type="entry name" value="FAD/NAD(P)-binding domain"/>
    <property type="match status" value="1"/>
</dbReference>
<feature type="binding site" evidence="8">
    <location>
        <position position="294"/>
    </location>
    <ligand>
        <name>FAD</name>
        <dbReference type="ChEBI" id="CHEBI:57692"/>
    </ligand>
</feature>
<dbReference type="Gene3D" id="3.30.9.10">
    <property type="entry name" value="D-Amino Acid Oxidase, subunit A, domain 2"/>
    <property type="match status" value="1"/>
</dbReference>
<dbReference type="EC" id="1.3.-.-" evidence="8"/>
<comment type="catalytic activity">
    <reaction evidence="8">
        <text>a 2,3-bis-O-phytanyl-sn-glycerol 1-phospholipid + 8 A = a 2,3-bis-O-(geranylgeranyl)-sn-glycerol 1-phospholipid + 8 AH2</text>
        <dbReference type="Rhea" id="RHEA:64376"/>
        <dbReference type="ChEBI" id="CHEBI:13193"/>
        <dbReference type="ChEBI" id="CHEBI:17499"/>
        <dbReference type="ChEBI" id="CHEBI:138139"/>
        <dbReference type="ChEBI" id="CHEBI:138140"/>
    </reaction>
</comment>
<evidence type="ECO:0000313" key="11">
    <source>
        <dbReference type="EMBL" id="KXA97064.1"/>
    </source>
</evidence>
<evidence type="ECO:0000256" key="7">
    <source>
        <dbReference type="ARBA" id="ARBA00023264"/>
    </source>
</evidence>
<comment type="function">
    <text evidence="8">Is involved in the reduction of 2,3-digeranylgeranylglycerophospholipids (unsaturated archaeols) into 2,3-diphytanylglycerophospholipids (saturated archaeols) in the biosynthesis of archaeal membrane lipids. Catalyzes the formation of archaetidic acid (2,3-di-O-phytanyl-sn-glyceryl phosphate) from 2,3-di-O-geranylgeranylglyceryl phosphate (DGGGP) via the hydrogenation of each double bond of the isoprenoid chains. Is also probably able to reduce double bonds of geranyl groups in CDP-2,3-bis-O-(geranylgeranyl)-sn-glycerol and archaetidylserine, thus acting at various stages in the biosynthesis of archaeal membrane lipids.</text>
</comment>
<dbReference type="Proteomes" id="UP000070463">
    <property type="component" value="Unassembled WGS sequence"/>
</dbReference>
<evidence type="ECO:0000259" key="10">
    <source>
        <dbReference type="Pfam" id="PF22578"/>
    </source>
</evidence>
<dbReference type="GO" id="GO:0016628">
    <property type="term" value="F:oxidoreductase activity, acting on the CH-CH group of donors, NAD or NADP as acceptor"/>
    <property type="evidence" value="ECO:0007669"/>
    <property type="project" value="InterPro"/>
</dbReference>
<dbReference type="GO" id="GO:0046474">
    <property type="term" value="P:glycerophospholipid biosynthetic process"/>
    <property type="evidence" value="ECO:0007669"/>
    <property type="project" value="UniProtKB-UniRule"/>
</dbReference>
<dbReference type="InterPro" id="IPR054715">
    <property type="entry name" value="GGR_cat"/>
</dbReference>
<keyword evidence="12" id="KW-1185">Reference proteome</keyword>
<evidence type="ECO:0000256" key="4">
    <source>
        <dbReference type="ARBA" id="ARBA00023002"/>
    </source>
</evidence>
<keyword evidence="3 8" id="KW-0274">FAD</keyword>
<comment type="catalytic activity">
    <reaction evidence="8">
        <text>2,3-bis-O-(phytanyl)-sn-glycerol 1-phosphate + 8 A = 2,3-bis-O-(geranylgeranyl)-sn-glycerol 1-phosphate + 8 AH2</text>
        <dbReference type="Rhea" id="RHEA:64368"/>
        <dbReference type="ChEBI" id="CHEBI:13193"/>
        <dbReference type="ChEBI" id="CHEBI:17499"/>
        <dbReference type="ChEBI" id="CHEBI:58837"/>
        <dbReference type="ChEBI" id="CHEBI:73125"/>
    </reaction>
</comment>
<feature type="domain" description="Digeranylgeranylglycerophospholipid reductase catalytic" evidence="10">
    <location>
        <begin position="176"/>
        <end position="262"/>
    </location>
</feature>
<dbReference type="PATRIC" id="fig|1698267.3.peg.1353"/>
<organism evidence="11 12">
    <name type="scientific">candidate division MSBL1 archaeon SCGC-AAA259I09</name>
    <dbReference type="NCBI Taxonomy" id="1698267"/>
    <lineage>
        <taxon>Archaea</taxon>
        <taxon>Methanobacteriati</taxon>
        <taxon>Methanobacteriota</taxon>
        <taxon>candidate division MSBL1</taxon>
    </lineage>
</organism>
<feature type="binding site" evidence="8">
    <location>
        <position position="46"/>
    </location>
    <ligand>
        <name>FAD</name>
        <dbReference type="ChEBI" id="CHEBI:57692"/>
    </ligand>
</feature>
<dbReference type="InterPro" id="IPR036188">
    <property type="entry name" value="FAD/NAD-bd_sf"/>
</dbReference>
<evidence type="ECO:0000313" key="12">
    <source>
        <dbReference type="Proteomes" id="UP000070463"/>
    </source>
</evidence>
<dbReference type="Pfam" id="PF22578">
    <property type="entry name" value="GGR_cat"/>
    <property type="match status" value="1"/>
</dbReference>
<dbReference type="PANTHER" id="PTHR42685">
    <property type="entry name" value="GERANYLGERANYL DIPHOSPHATE REDUCTASE"/>
    <property type="match status" value="1"/>
</dbReference>
<feature type="binding site" evidence="8">
    <location>
        <position position="293"/>
    </location>
    <ligand>
        <name>FAD</name>
        <dbReference type="ChEBI" id="CHEBI:57692"/>
    </ligand>
</feature>
<dbReference type="PRINTS" id="PR00420">
    <property type="entry name" value="RNGMNOXGNASE"/>
</dbReference>
<comment type="caution">
    <text evidence="8">Lacks conserved residue(s) required for the propagation of feature annotation.</text>
</comment>
<comment type="similarity">
    <text evidence="8">Belongs to the geranylgeranyl reductase family. DGGGPL reductase subfamily.</text>
</comment>
<keyword evidence="6 8" id="KW-0594">Phospholipid biosynthesis</keyword>
<dbReference type="InterPro" id="IPR023753">
    <property type="entry name" value="FAD/NAD-binding_dom"/>
</dbReference>
<keyword evidence="5 8" id="KW-0443">Lipid metabolism</keyword>
<comment type="pathway">
    <text evidence="8">Membrane lipid metabolism; glycerophospholipid metabolism.</text>
</comment>
<proteinExistence type="inferred from homology"/>
<evidence type="ECO:0000256" key="8">
    <source>
        <dbReference type="HAMAP-Rule" id="MF_01287"/>
    </source>
</evidence>
<feature type="binding site" evidence="8">
    <location>
        <position position="47"/>
    </location>
    <ligand>
        <name>FAD</name>
        <dbReference type="ChEBI" id="CHEBI:57692"/>
    </ligand>
</feature>
<evidence type="ECO:0000256" key="5">
    <source>
        <dbReference type="ARBA" id="ARBA00023098"/>
    </source>
</evidence>
<comment type="catalytic activity">
    <reaction evidence="8">
        <text>archaetidylserine + 8 AH2 = 2,3-bis-O-phytanyl-sn-glycero-3-phospho-L-serine + 8 A</text>
        <dbReference type="Rhea" id="RHEA:84215"/>
        <dbReference type="ChEBI" id="CHEBI:13193"/>
        <dbReference type="ChEBI" id="CHEBI:17499"/>
        <dbReference type="ChEBI" id="CHEBI:71517"/>
        <dbReference type="ChEBI" id="CHEBI:74853"/>
    </reaction>
</comment>
<dbReference type="GO" id="GO:0050660">
    <property type="term" value="F:flavin adenine dinucleotide binding"/>
    <property type="evidence" value="ECO:0007669"/>
    <property type="project" value="UniProtKB-UniRule"/>
</dbReference>
<dbReference type="GO" id="GO:0046467">
    <property type="term" value="P:membrane lipid biosynthetic process"/>
    <property type="evidence" value="ECO:0007669"/>
    <property type="project" value="InterPro"/>
</dbReference>
<keyword evidence="7 8" id="KW-1208">Phospholipid metabolism</keyword>
<feature type="domain" description="FAD/NAD(P)-binding" evidence="9">
    <location>
        <begin position="6"/>
        <end position="40"/>
    </location>
</feature>
<evidence type="ECO:0000256" key="1">
    <source>
        <dbReference type="ARBA" id="ARBA00022516"/>
    </source>
</evidence>
<feature type="binding site" evidence="8">
    <location>
        <position position="35"/>
    </location>
    <ligand>
        <name>FAD</name>
        <dbReference type="ChEBI" id="CHEBI:57692"/>
    </ligand>
</feature>
<keyword evidence="4 8" id="KW-0560">Oxidoreductase</keyword>
<dbReference type="Pfam" id="PF07992">
    <property type="entry name" value="Pyr_redox_2"/>
    <property type="match status" value="1"/>
</dbReference>
<sequence length="394" mass="42862">MPKSEYDVIVVGAGPAGATAAKAAAENGADVLMVDKRRELGVPVQCGEALSEEILKKLDIDPDPRWAINKINRAMLVSPSGKPVEIKQKKSAKIGYILDRKVFDKYLAILAIRSGADIRIDTFVNGLVKENGGINGVTLQGKKGEEIRSDLIIAADGVMSRVARWAGFDTTLGMEDIESGAQFKMVNVDVEEKSMMKFYFGNEIAPGGYIWIFPRGDDIANVGIGVMPKKAEKKSIEYLKDFISARPDLENGRIIEINVGGVPVSGPIEKTYGDDIMIVGDAARQVNALTGGGIDWSMHAGNIAGEVAARAVAEGDTSEGNLKEYEDRWRDEMGDSLNKYYKGKEVLMDLSDGDLDDLADSLQDVDFEKISLTSMLRVIMKANPKLMIKLRGLL</sequence>
<feature type="binding site" evidence="8">
    <location>
        <position position="100"/>
    </location>
    <ligand>
        <name>FAD</name>
        <dbReference type="ChEBI" id="CHEBI:57692"/>
    </ligand>
</feature>
<dbReference type="EMBL" id="LHXR01000046">
    <property type="protein sequence ID" value="KXA97064.1"/>
    <property type="molecule type" value="Genomic_DNA"/>
</dbReference>
<dbReference type="PANTHER" id="PTHR42685:SF18">
    <property type="entry name" value="DIGERANYLGERANYLGLYCEROPHOSPHOLIPID REDUCTASE"/>
    <property type="match status" value="1"/>
</dbReference>
<keyword evidence="1 8" id="KW-0444">Lipid biosynthesis</keyword>
<feature type="binding site" evidence="8">
    <location>
        <position position="16"/>
    </location>
    <ligand>
        <name>FAD</name>
        <dbReference type="ChEBI" id="CHEBI:57692"/>
    </ligand>
</feature>
<gene>
    <name evidence="11" type="ORF">AKJ37_03815</name>
</gene>
<dbReference type="InterPro" id="IPR050407">
    <property type="entry name" value="Geranylgeranyl_reductase"/>
</dbReference>
<evidence type="ECO:0000256" key="2">
    <source>
        <dbReference type="ARBA" id="ARBA00022630"/>
    </source>
</evidence>
<evidence type="ECO:0000259" key="9">
    <source>
        <dbReference type="Pfam" id="PF07992"/>
    </source>
</evidence>
<comment type="caution">
    <text evidence="11">The sequence shown here is derived from an EMBL/GenBank/DDBJ whole genome shotgun (WGS) entry which is preliminary data.</text>
</comment>
<feature type="binding site" evidence="8">
    <location>
        <position position="49"/>
    </location>
    <ligand>
        <name>FAD</name>
        <dbReference type="ChEBI" id="CHEBI:57692"/>
    </ligand>
</feature>
<feature type="binding site" evidence="8">
    <location>
        <position position="281"/>
    </location>
    <ligand>
        <name>FAD</name>
        <dbReference type="ChEBI" id="CHEBI:57692"/>
    </ligand>
</feature>
<comment type="miscellaneous">
    <text evidence="8">Reduction reaction proceeds via syn addition of hydrogen for double bonds.</text>
</comment>